<dbReference type="GO" id="GO:0003824">
    <property type="term" value="F:catalytic activity"/>
    <property type="evidence" value="ECO:0007669"/>
    <property type="project" value="InterPro"/>
</dbReference>
<feature type="domain" description="CMP/dCMP-type deaminase" evidence="1">
    <location>
        <begin position="1"/>
        <end position="118"/>
    </location>
</feature>
<comment type="caution">
    <text evidence="2">The sequence shown here is derived from an EMBL/GenBank/DDBJ whole genome shotgun (WGS) entry which is preliminary data.</text>
</comment>
<accession>A0A318HB17</accession>
<dbReference type="Proteomes" id="UP000247781">
    <property type="component" value="Unassembled WGS sequence"/>
</dbReference>
<reference evidence="3" key="1">
    <citation type="submission" date="2018-05" db="EMBL/GenBank/DDBJ databases">
        <authorList>
            <person name="Deangelis K."/>
            <person name="Huntemann M."/>
            <person name="Clum A."/>
            <person name="Pillay M."/>
            <person name="Palaniappan K."/>
            <person name="Varghese N."/>
            <person name="Mikhailova N."/>
            <person name="Stamatis D."/>
            <person name="Reddy T."/>
            <person name="Daum C."/>
            <person name="Shapiro N."/>
            <person name="Ivanova N."/>
            <person name="Kyrpides N."/>
            <person name="Woyke T."/>
        </authorList>
    </citation>
    <scope>NUCLEOTIDE SEQUENCE [LARGE SCALE GENOMIC DNA]</scope>
    <source>
        <strain evidence="3">GAS496</strain>
    </source>
</reference>
<dbReference type="EMBL" id="QJJU01000055">
    <property type="protein sequence ID" value="PXW95931.1"/>
    <property type="molecule type" value="Genomic_DNA"/>
</dbReference>
<protein>
    <submittedName>
        <fullName evidence="2">tRNA(Arg) A34 adenosine deaminase TadA</fullName>
    </submittedName>
</protein>
<dbReference type="PANTHER" id="PTHR11079">
    <property type="entry name" value="CYTOSINE DEAMINASE FAMILY MEMBER"/>
    <property type="match status" value="1"/>
</dbReference>
<dbReference type="PROSITE" id="PS51747">
    <property type="entry name" value="CYT_DCMP_DEAMINASES_2"/>
    <property type="match status" value="1"/>
</dbReference>
<reference evidence="2 3" key="2">
    <citation type="submission" date="2018-06" db="EMBL/GenBank/DDBJ databases">
        <title>Sequencing of bacterial isolates from soil warming experiment in Harvard Forest, Massachusetts, USA.</title>
        <authorList>
            <person name="Deangelis K.PhD."/>
        </authorList>
    </citation>
    <scope>NUCLEOTIDE SEQUENCE [LARGE SCALE GENOMIC DNA]</scope>
    <source>
        <strain evidence="2 3">GAS496</strain>
    </source>
</reference>
<dbReference type="Pfam" id="PF00383">
    <property type="entry name" value="dCMP_cyt_deam_1"/>
    <property type="match status" value="1"/>
</dbReference>
<evidence type="ECO:0000313" key="3">
    <source>
        <dbReference type="Proteomes" id="UP000247781"/>
    </source>
</evidence>
<gene>
    <name evidence="2" type="ORF">C8E89_15513</name>
</gene>
<keyword evidence="3" id="KW-1185">Reference proteome</keyword>
<evidence type="ECO:0000259" key="1">
    <source>
        <dbReference type="PROSITE" id="PS51747"/>
    </source>
</evidence>
<dbReference type="AlphaFoldDB" id="A0A318HB17"/>
<dbReference type="Gene3D" id="3.40.140.10">
    <property type="entry name" value="Cytidine Deaminase, domain 2"/>
    <property type="match status" value="1"/>
</dbReference>
<dbReference type="SUPFAM" id="SSF53927">
    <property type="entry name" value="Cytidine deaminase-like"/>
    <property type="match status" value="1"/>
</dbReference>
<name>A0A318HB17_9MYCO</name>
<dbReference type="CDD" id="cd01285">
    <property type="entry name" value="nucleoside_deaminase"/>
    <property type="match status" value="1"/>
</dbReference>
<evidence type="ECO:0000313" key="2">
    <source>
        <dbReference type="EMBL" id="PXW95931.1"/>
    </source>
</evidence>
<dbReference type="InterPro" id="IPR016193">
    <property type="entry name" value="Cytidine_deaminase-like"/>
</dbReference>
<dbReference type="InterPro" id="IPR002125">
    <property type="entry name" value="CMP_dCMP_dom"/>
</dbReference>
<dbReference type="OrthoDB" id="9802676at2"/>
<dbReference type="PANTHER" id="PTHR11079:SF162">
    <property type="entry name" value="RIBOFLAVIN BIOSYNTHESIS PROTEIN PYRD, CHLOROPLASTIC"/>
    <property type="match status" value="1"/>
</dbReference>
<proteinExistence type="predicted"/>
<organism evidence="2 3">
    <name type="scientific">Mycolicibacterium moriokaense</name>
    <dbReference type="NCBI Taxonomy" id="39691"/>
    <lineage>
        <taxon>Bacteria</taxon>
        <taxon>Bacillati</taxon>
        <taxon>Actinomycetota</taxon>
        <taxon>Actinomycetes</taxon>
        <taxon>Mycobacteriales</taxon>
        <taxon>Mycobacteriaceae</taxon>
        <taxon>Mycolicibacterium</taxon>
    </lineage>
</organism>
<sequence>MHAEYMRLALTLAEKATRAGEPPFGALVVGPDGDVVADSTDRVIAEADMTRHAEVNVVRLASRALGPDLSGCTLYTTVEPCPMCFTSAWLARVTRVVFGCTMDAVHSVTLGQQRELRLPAGEVNARSGEPVELLGGVLAEACLKLFEERNDDR</sequence>